<feature type="transmembrane region" description="Helical" evidence="9">
    <location>
        <begin position="977"/>
        <end position="1002"/>
    </location>
</feature>
<keyword evidence="11" id="KW-1185">Reference proteome</keyword>
<dbReference type="AlphaFoldDB" id="A0A158BG84"/>
<dbReference type="RefSeq" id="WP_061175914.1">
    <property type="nucleotide sequence ID" value="NZ_FCOE02000010.1"/>
</dbReference>
<evidence type="ECO:0000256" key="5">
    <source>
        <dbReference type="ARBA" id="ARBA00022692"/>
    </source>
</evidence>
<feature type="transmembrane region" description="Helical" evidence="9">
    <location>
        <begin position="431"/>
        <end position="451"/>
    </location>
</feature>
<feature type="transmembrane region" description="Helical" evidence="9">
    <location>
        <begin position="360"/>
        <end position="381"/>
    </location>
</feature>
<evidence type="ECO:0000256" key="7">
    <source>
        <dbReference type="ARBA" id="ARBA00023136"/>
    </source>
</evidence>
<evidence type="ECO:0000313" key="10">
    <source>
        <dbReference type="EMBL" id="SAK68806.1"/>
    </source>
</evidence>
<organism evidence="10 11">
    <name type="scientific">Caballeronia pedi</name>
    <dbReference type="NCBI Taxonomy" id="1777141"/>
    <lineage>
        <taxon>Bacteria</taxon>
        <taxon>Pseudomonadati</taxon>
        <taxon>Pseudomonadota</taxon>
        <taxon>Betaproteobacteria</taxon>
        <taxon>Burkholderiales</taxon>
        <taxon>Burkholderiaceae</taxon>
        <taxon>Caballeronia</taxon>
    </lineage>
</organism>
<keyword evidence="7 9" id="KW-0472">Membrane</keyword>
<keyword evidence="4" id="KW-0997">Cell inner membrane</keyword>
<dbReference type="OrthoDB" id="8764373at2"/>
<feature type="transmembrane region" description="Helical" evidence="9">
    <location>
        <begin position="531"/>
        <end position="549"/>
    </location>
</feature>
<evidence type="ECO:0000256" key="6">
    <source>
        <dbReference type="ARBA" id="ARBA00022989"/>
    </source>
</evidence>
<dbReference type="SUPFAM" id="SSF82866">
    <property type="entry name" value="Multidrug efflux transporter AcrB transmembrane domain"/>
    <property type="match status" value="2"/>
</dbReference>
<comment type="subcellular location">
    <subcellularLocation>
        <location evidence="1">Cell inner membrane</location>
        <topology evidence="1">Multi-pass membrane protein</topology>
    </subcellularLocation>
</comment>
<dbReference type="Pfam" id="PF00873">
    <property type="entry name" value="ACR_tran"/>
    <property type="match status" value="2"/>
</dbReference>
<dbReference type="PANTHER" id="PTHR32063">
    <property type="match status" value="1"/>
</dbReference>
<proteinExistence type="predicted"/>
<gene>
    <name evidence="10" type="ORF">AWB80_03478</name>
</gene>
<protein>
    <submittedName>
        <fullName evidence="10">Acriflavin resistance protein</fullName>
    </submittedName>
</protein>
<keyword evidence="6 9" id="KW-1133">Transmembrane helix</keyword>
<evidence type="ECO:0000256" key="1">
    <source>
        <dbReference type="ARBA" id="ARBA00004429"/>
    </source>
</evidence>
<feature type="transmembrane region" description="Helical" evidence="9">
    <location>
        <begin position="1022"/>
        <end position="1043"/>
    </location>
</feature>
<dbReference type="Gene3D" id="3.30.70.1440">
    <property type="entry name" value="Multidrug efflux transporter AcrB pore domain"/>
    <property type="match status" value="2"/>
</dbReference>
<keyword evidence="3" id="KW-1003">Cell membrane</keyword>
<feature type="transmembrane region" description="Helical" evidence="9">
    <location>
        <begin position="1055"/>
        <end position="1081"/>
    </location>
</feature>
<dbReference type="PRINTS" id="PR00702">
    <property type="entry name" value="ACRIFLAVINRP"/>
</dbReference>
<dbReference type="Proteomes" id="UP000054911">
    <property type="component" value="Unassembled WGS sequence"/>
</dbReference>
<comment type="caution">
    <text evidence="10">The sequence shown here is derived from an EMBL/GenBank/DDBJ whole genome shotgun (WGS) entry which is preliminary data.</text>
</comment>
<dbReference type="FunFam" id="3.30.70.1430:FF:000001">
    <property type="entry name" value="Efflux pump membrane transporter"/>
    <property type="match status" value="1"/>
</dbReference>
<feature type="transmembrane region" description="Helical" evidence="9">
    <location>
        <begin position="336"/>
        <end position="353"/>
    </location>
</feature>
<dbReference type="SUPFAM" id="SSF82693">
    <property type="entry name" value="Multidrug efflux transporter AcrB pore domain, PN1, PN2, PC1 and PC2 subdomains"/>
    <property type="match status" value="4"/>
</dbReference>
<dbReference type="STRING" id="1777141.AWB80_03478"/>
<dbReference type="GO" id="GO:0005886">
    <property type="term" value="C:plasma membrane"/>
    <property type="evidence" value="ECO:0007669"/>
    <property type="project" value="UniProtKB-SubCell"/>
</dbReference>
<accession>A0A158BG84</accession>
<evidence type="ECO:0000256" key="4">
    <source>
        <dbReference type="ARBA" id="ARBA00022519"/>
    </source>
</evidence>
<feature type="transmembrane region" description="Helical" evidence="9">
    <location>
        <begin position="463"/>
        <end position="486"/>
    </location>
</feature>
<dbReference type="FunFam" id="1.20.1640.10:FF:000001">
    <property type="entry name" value="Efflux pump membrane transporter"/>
    <property type="match status" value="1"/>
</dbReference>
<name>A0A158BG84_9BURK</name>
<dbReference type="InterPro" id="IPR001036">
    <property type="entry name" value="Acrflvin-R"/>
</dbReference>
<evidence type="ECO:0000256" key="8">
    <source>
        <dbReference type="SAM" id="MobiDB-lite"/>
    </source>
</evidence>
<keyword evidence="5 9" id="KW-0812">Transmembrane</keyword>
<sequence length="1106" mass="117885">MNLSRFFIGRPVATTLLAIGIALAGMFAFVRLPVAPLPQVDFPTISVQASLPGASPETVATSVASPLERHLGTIADVSEMTSMSSVGSTRITLQFGLNRDIDGAARDVQAAINAARADLPTSLRQNPTYHKVNPADAPILVLALSSPTRTAGSLYDSAATVLQQTLSTVPGVGEVDVSGSANPAVRVELEPGALFHYGIGLEDVRAALASANANSPKGAIEFKGTRVQLYTNDQASKASQYKDLVVAYRNGSAVKLSDVGEVVDSVEDLRNLGLINNKRAVLVILYRQPGANIIETIDRVKSMLPQLQAALPADVQITPTADRSTTIRASLHDTELTLVVAVALVVMVVFLFLRNWRATLIPSVAVPISIIGTFAAMYLLGFSLDNLSLMALTIATGFVVDDAIVVLENITRHVEKGVPRMQAAILGAREVGFTVLSISLSLVAVFLPILLMGGIVGRLFREFALTLSLAIGVSLIVSLTVTPMMCSRLLQEPHDRKEEGRVARWLERQFERMQRGYARTLGWALAHPRTILTILVATIVLNIVLYVIVPKGFFPQQDTGRIVGGIQADQSTSFQAMKVKFAEMMKIVEADPAVDSVAGFTGGRSTNSGFMFISLKPKSVRKVSADQVINRLRKPLADVAGARTFLQAVQDIRVGGRQSNAQYQFTLLSDTTSDLYKWGPLLTDALQKRPELTDVNSDQQQGGLEAMVTFDRATAARLGIKPAQIDNTLYDAFGQRQVSTIYNPLSQYHVVMELAPKYWQDPEMLKQLYISTSGGTASGSATTQSTTTSASTASTTSTSTASASATGTDTTAALALAAVKNSATNAIAATGKNGSSSGAAVSTTKETMVPLSAIAKFGPGNTPLSVNHQSQFVASTISFNLPPGKSLSDATAAIYETMAEIGVPQTIHGSFQGTAQAFQQSLNDQPLLILAALAAVYIVLGILYESYIHPITILSTLPSAGIGALLALLLFKTEFSIIALIAVILLIGIVKKNAIMMVDFAIEATRHGAQTPQDAIREACLLRFRPIMMTTAAALLGALPLAFGTGEGSEMRAPLGIAIVGGLIVSQMLTLYTTPVVYLYMDRFRIRAEARRARRQGRARPANAAE</sequence>
<dbReference type="EMBL" id="FCOE02000010">
    <property type="protein sequence ID" value="SAK68806.1"/>
    <property type="molecule type" value="Genomic_DNA"/>
</dbReference>
<dbReference type="Gene3D" id="3.30.70.1320">
    <property type="entry name" value="Multidrug efflux transporter AcrB pore domain like"/>
    <property type="match status" value="1"/>
</dbReference>
<keyword evidence="2" id="KW-0813">Transport</keyword>
<feature type="transmembrane region" description="Helical" evidence="9">
    <location>
        <begin position="927"/>
        <end position="944"/>
    </location>
</feature>
<evidence type="ECO:0000256" key="9">
    <source>
        <dbReference type="SAM" id="Phobius"/>
    </source>
</evidence>
<feature type="region of interest" description="Disordered" evidence="8">
    <location>
        <begin position="776"/>
        <end position="804"/>
    </location>
</feature>
<dbReference type="Gene3D" id="1.20.1640.10">
    <property type="entry name" value="Multidrug efflux transporter AcrB transmembrane domain"/>
    <property type="match status" value="3"/>
</dbReference>
<dbReference type="SUPFAM" id="SSF82714">
    <property type="entry name" value="Multidrug efflux transporter AcrB TolC docking domain, DN and DC subdomains"/>
    <property type="match status" value="2"/>
</dbReference>
<reference evidence="10" key="1">
    <citation type="submission" date="2016-01" db="EMBL/GenBank/DDBJ databases">
        <authorList>
            <person name="Peeters C."/>
        </authorList>
    </citation>
    <scope>NUCLEOTIDE SEQUENCE [LARGE SCALE GENOMIC DNA]</scope>
    <source>
        <strain evidence="10">LMG 29323</strain>
    </source>
</reference>
<dbReference type="GO" id="GO:0042910">
    <property type="term" value="F:xenobiotic transmembrane transporter activity"/>
    <property type="evidence" value="ECO:0007669"/>
    <property type="project" value="TreeGrafter"/>
</dbReference>
<dbReference type="Gene3D" id="3.30.2090.10">
    <property type="entry name" value="Multidrug efflux transporter AcrB TolC docking domain, DN and DC subdomains"/>
    <property type="match status" value="3"/>
</dbReference>
<evidence type="ECO:0000256" key="2">
    <source>
        <dbReference type="ARBA" id="ARBA00022448"/>
    </source>
</evidence>
<evidence type="ECO:0000256" key="3">
    <source>
        <dbReference type="ARBA" id="ARBA00022475"/>
    </source>
</evidence>
<dbReference type="InterPro" id="IPR027463">
    <property type="entry name" value="AcrB_DN_DC_subdom"/>
</dbReference>
<feature type="transmembrane region" description="Helical" evidence="9">
    <location>
        <begin position="12"/>
        <end position="30"/>
    </location>
</feature>
<dbReference type="PANTHER" id="PTHR32063:SF34">
    <property type="entry name" value="MULTIDRUG RESISTANCE PROTEIN MDTC"/>
    <property type="match status" value="1"/>
</dbReference>
<evidence type="ECO:0000313" key="11">
    <source>
        <dbReference type="Proteomes" id="UP000054911"/>
    </source>
</evidence>
<dbReference type="Gene3D" id="3.30.70.1430">
    <property type="entry name" value="Multidrug efflux transporter AcrB pore domain"/>
    <property type="match status" value="2"/>
</dbReference>